<dbReference type="VEuPathDB" id="FungiDB:SPRG_16309"/>
<dbReference type="EMBL" id="KK583481">
    <property type="protein sequence ID" value="KDO18185.1"/>
    <property type="molecule type" value="Genomic_DNA"/>
</dbReference>
<reference evidence="3 4" key="1">
    <citation type="journal article" date="2013" name="PLoS Genet.">
        <title>Distinctive expansion of potential virulence genes in the genome of the oomycete fish pathogen Saprolegnia parasitica.</title>
        <authorList>
            <person name="Jiang R.H."/>
            <person name="de Bruijn I."/>
            <person name="Haas B.J."/>
            <person name="Belmonte R."/>
            <person name="Lobach L."/>
            <person name="Christie J."/>
            <person name="van den Ackerveken G."/>
            <person name="Bottin A."/>
            <person name="Bulone V."/>
            <person name="Diaz-Moreno S.M."/>
            <person name="Dumas B."/>
            <person name="Fan L."/>
            <person name="Gaulin E."/>
            <person name="Govers F."/>
            <person name="Grenville-Briggs L.J."/>
            <person name="Horner N.R."/>
            <person name="Levin J.Z."/>
            <person name="Mammella M."/>
            <person name="Meijer H.J."/>
            <person name="Morris P."/>
            <person name="Nusbaum C."/>
            <person name="Oome S."/>
            <person name="Phillips A.J."/>
            <person name="van Rooyen D."/>
            <person name="Rzeszutek E."/>
            <person name="Saraiva M."/>
            <person name="Secombes C.J."/>
            <person name="Seidl M.F."/>
            <person name="Snel B."/>
            <person name="Stassen J.H."/>
            <person name="Sykes S."/>
            <person name="Tripathy S."/>
            <person name="van den Berg H."/>
            <person name="Vega-Arreguin J.C."/>
            <person name="Wawra S."/>
            <person name="Young S.K."/>
            <person name="Zeng Q."/>
            <person name="Dieguez-Uribeondo J."/>
            <person name="Russ C."/>
            <person name="Tyler B.M."/>
            <person name="van West P."/>
        </authorList>
    </citation>
    <scope>NUCLEOTIDE SEQUENCE [LARGE SCALE GENOMIC DNA]</scope>
    <source>
        <strain evidence="3 4">CBS 223.65</strain>
    </source>
</reference>
<dbReference type="STRING" id="695850.A0A067BN85"/>
<name>A0A067BN85_SAPPC</name>
<dbReference type="AlphaFoldDB" id="A0A067BN85"/>
<organism evidence="3 4">
    <name type="scientific">Saprolegnia parasitica (strain CBS 223.65)</name>
    <dbReference type="NCBI Taxonomy" id="695850"/>
    <lineage>
        <taxon>Eukaryota</taxon>
        <taxon>Sar</taxon>
        <taxon>Stramenopiles</taxon>
        <taxon>Oomycota</taxon>
        <taxon>Saprolegniomycetes</taxon>
        <taxon>Saprolegniales</taxon>
        <taxon>Saprolegniaceae</taxon>
        <taxon>Saprolegnia</taxon>
    </lineage>
</organism>
<feature type="non-terminal residue" evidence="3">
    <location>
        <position position="55"/>
    </location>
</feature>
<dbReference type="GeneID" id="24137946"/>
<dbReference type="InterPro" id="IPR014729">
    <property type="entry name" value="Rossmann-like_a/b/a_fold"/>
</dbReference>
<dbReference type="KEGG" id="spar:SPRG_16309"/>
<evidence type="ECO:0008006" key="5">
    <source>
        <dbReference type="Google" id="ProtNLM"/>
    </source>
</evidence>
<dbReference type="PANTHER" id="PTHR21294:SF8">
    <property type="entry name" value="ELECTRON TRANSFER FLAVOPROTEIN SUBUNIT BETA"/>
    <property type="match status" value="1"/>
</dbReference>
<evidence type="ECO:0000313" key="3">
    <source>
        <dbReference type="EMBL" id="KDO18185.1"/>
    </source>
</evidence>
<sequence length="55" mass="6191">MKVLVAVKRVVDYAVKVRVTPTGVDLNNVKMSMNPFCEIAVEESIRLKEQKLATE</sequence>
<dbReference type="Proteomes" id="UP000030745">
    <property type="component" value="Unassembled WGS sequence"/>
</dbReference>
<dbReference type="GO" id="GO:0009055">
    <property type="term" value="F:electron transfer activity"/>
    <property type="evidence" value="ECO:0007669"/>
    <property type="project" value="InterPro"/>
</dbReference>
<dbReference type="Gene3D" id="3.40.50.620">
    <property type="entry name" value="HUPs"/>
    <property type="match status" value="1"/>
</dbReference>
<keyword evidence="2" id="KW-0249">Electron transport</keyword>
<dbReference type="InterPro" id="IPR012255">
    <property type="entry name" value="ETF_b"/>
</dbReference>
<dbReference type="OrthoDB" id="276685at2759"/>
<keyword evidence="1" id="KW-0813">Transport</keyword>
<dbReference type="SUPFAM" id="SSF52402">
    <property type="entry name" value="Adenine nucleotide alpha hydrolases-like"/>
    <property type="match status" value="1"/>
</dbReference>
<dbReference type="PANTHER" id="PTHR21294">
    <property type="entry name" value="ELECTRON TRANSFER FLAVOPROTEIN BETA-SUBUNIT"/>
    <property type="match status" value="1"/>
</dbReference>
<evidence type="ECO:0000313" key="4">
    <source>
        <dbReference type="Proteomes" id="UP000030745"/>
    </source>
</evidence>
<evidence type="ECO:0000256" key="1">
    <source>
        <dbReference type="ARBA" id="ARBA00022448"/>
    </source>
</evidence>
<gene>
    <name evidence="3" type="ORF">SPRG_16309</name>
</gene>
<accession>A0A067BN85</accession>
<evidence type="ECO:0000256" key="2">
    <source>
        <dbReference type="ARBA" id="ARBA00022982"/>
    </source>
</evidence>
<protein>
    <recommendedName>
        <fullName evidence="5">Electron transfer flavoprotein alpha/beta-subunit N-terminal domain-containing protein</fullName>
    </recommendedName>
</protein>
<proteinExistence type="predicted"/>
<dbReference type="RefSeq" id="XP_012211112.1">
    <property type="nucleotide sequence ID" value="XM_012355722.1"/>
</dbReference>
<keyword evidence="4" id="KW-1185">Reference proteome</keyword>